<protein>
    <submittedName>
        <fullName evidence="2">Amidohydrolase family protein</fullName>
    </submittedName>
</protein>
<dbReference type="RefSeq" id="WP_064075073.1">
    <property type="nucleotide sequence ID" value="NZ_CP096563.1"/>
</dbReference>
<evidence type="ECO:0000313" key="3">
    <source>
        <dbReference type="Proteomes" id="UP000831484"/>
    </source>
</evidence>
<evidence type="ECO:0000313" key="2">
    <source>
        <dbReference type="EMBL" id="UPU42765.1"/>
    </source>
</evidence>
<dbReference type="InterPro" id="IPR013108">
    <property type="entry name" value="Amidohydro_3"/>
</dbReference>
<dbReference type="Proteomes" id="UP000831484">
    <property type="component" value="Chromosome"/>
</dbReference>
<organism evidence="2 3">
    <name type="scientific">Rhodococcus qingshengii JCM 15477</name>
    <dbReference type="NCBI Taxonomy" id="1303681"/>
    <lineage>
        <taxon>Bacteria</taxon>
        <taxon>Bacillati</taxon>
        <taxon>Actinomycetota</taxon>
        <taxon>Actinomycetes</taxon>
        <taxon>Mycobacteriales</taxon>
        <taxon>Nocardiaceae</taxon>
        <taxon>Rhodococcus</taxon>
        <taxon>Rhodococcus erythropolis group</taxon>
    </lineage>
</organism>
<dbReference type="Gene3D" id="3.20.20.140">
    <property type="entry name" value="Metal-dependent hydrolases"/>
    <property type="match status" value="1"/>
</dbReference>
<dbReference type="Pfam" id="PF07969">
    <property type="entry name" value="Amidohydro_3"/>
    <property type="match status" value="1"/>
</dbReference>
<keyword evidence="3" id="KW-1185">Reference proteome</keyword>
<name>A0AB38RBF2_RHOSG</name>
<feature type="domain" description="Amidohydrolase 3" evidence="1">
    <location>
        <begin position="50"/>
        <end position="564"/>
    </location>
</feature>
<dbReference type="InterPro" id="IPR011059">
    <property type="entry name" value="Metal-dep_hydrolase_composite"/>
</dbReference>
<gene>
    <name evidence="2" type="ORF">M0639_27680</name>
</gene>
<dbReference type="SUPFAM" id="SSF51338">
    <property type="entry name" value="Composite domain of metallo-dependent hydrolases"/>
    <property type="match status" value="1"/>
</dbReference>
<dbReference type="GO" id="GO:0016810">
    <property type="term" value="F:hydrolase activity, acting on carbon-nitrogen (but not peptide) bonds"/>
    <property type="evidence" value="ECO:0007669"/>
    <property type="project" value="InterPro"/>
</dbReference>
<accession>A0AB38RBF2</accession>
<sequence>MSRTLIRSSKVLTFDDANPVVEAVLVDNGVILETGRFSDLVESAGPNTRVMEAGDAVVMPGLIDTHPHVMHFGALRGGLVDLSDALDHADIVERISARAAVTAPGEWIICTPVGEAHYFIRRSWRDLAERRLPDRHVLDRATSDHPVLIQAWAPRTPNILAFNSAGLRAVGLSDFIPDQVCDVEIEKDEAGRLTGILRGPVNNYYTYDPFWGQILLKLPPLDPDHAVPGVLDEMARFSAHGVTTLYEGHAMEPIHIQMYQHLRTSDMLTMRVQATHDVESVIFYPFEPLSLHEFDDRLKSLAPQSADSADDMLRIVGMTISPGGPCFAGHFAMHETYTDPFGRPTKGNRFVSLEKEESYVRFCAENDVRANICIGSYREHDDFLEIAERVVIEHDFRDKAWILQHAITISPDHVRRYKALGFQITTSVGFAWGKGAMYDERIGRHIWRDMVPLRRLLDAGLDVSGGSDWGPKSPWEQIALAQTHEIAGTDLRNDGPDQVINRQESLAMWTTSAAKILGWDEIGSIRPGNHADIIFVDRDPSTCDLDELKDIRVHRTMLGGNIVHDDAVLPAATEGIFDEAE</sequence>
<proteinExistence type="predicted"/>
<dbReference type="EMBL" id="CP096563">
    <property type="protein sequence ID" value="UPU42765.1"/>
    <property type="molecule type" value="Genomic_DNA"/>
</dbReference>
<dbReference type="Gene3D" id="3.10.310.70">
    <property type="match status" value="1"/>
</dbReference>
<reference evidence="3" key="1">
    <citation type="journal article" date="2022" name="Environ. Microbiol.">
        <title>Functional analysis, diversity, and distribution of carbendazim hydrolases MheI and CbmA, responsible for the initial step in carbendazim degradation.</title>
        <authorList>
            <person name="Zhang M."/>
            <person name="Bai X."/>
            <person name="Li Q."/>
            <person name="Zhang L."/>
            <person name="Zhu Q."/>
            <person name="Gao S."/>
            <person name="Ke Z."/>
            <person name="Jiang M."/>
            <person name="Hu J."/>
            <person name="Qiu J."/>
            <person name="Hong Q."/>
        </authorList>
    </citation>
    <scope>NUCLEOTIDE SEQUENCE [LARGE SCALE GENOMIC DNA]</scope>
    <source>
        <strain evidence="3">djl-6</strain>
    </source>
</reference>
<dbReference type="InterPro" id="IPR032466">
    <property type="entry name" value="Metal_Hydrolase"/>
</dbReference>
<dbReference type="SUPFAM" id="SSF51556">
    <property type="entry name" value="Metallo-dependent hydrolases"/>
    <property type="match status" value="1"/>
</dbReference>
<dbReference type="PANTHER" id="PTHR22642">
    <property type="entry name" value="IMIDAZOLONEPROPIONASE"/>
    <property type="match status" value="1"/>
</dbReference>
<dbReference type="AlphaFoldDB" id="A0AB38RBF2"/>
<dbReference type="PANTHER" id="PTHR22642:SF2">
    <property type="entry name" value="PROTEIN LONG AFTER FAR-RED 3"/>
    <property type="match status" value="1"/>
</dbReference>
<dbReference type="Gene3D" id="2.30.40.10">
    <property type="entry name" value="Urease, subunit C, domain 1"/>
    <property type="match status" value="1"/>
</dbReference>
<evidence type="ECO:0000259" key="1">
    <source>
        <dbReference type="Pfam" id="PF07969"/>
    </source>
</evidence>